<gene>
    <name evidence="1" type="ORF">BIT28_07590</name>
</gene>
<protein>
    <submittedName>
        <fullName evidence="1">Uncharacterized protein</fullName>
    </submittedName>
</protein>
<accession>A0A1Q9G6C8</accession>
<dbReference type="RefSeq" id="WP_075768194.1">
    <property type="nucleotide sequence ID" value="NZ_MJIL01000100.1"/>
</dbReference>
<dbReference type="AlphaFoldDB" id="A0A1Q9G6C8"/>
<proteinExistence type="predicted"/>
<name>A0A1Q9G6C8_9GAMM</name>
<dbReference type="Proteomes" id="UP000186905">
    <property type="component" value="Unassembled WGS sequence"/>
</dbReference>
<dbReference type="OrthoDB" id="9953771at2"/>
<comment type="caution">
    <text evidence="1">The sequence shown here is derived from an EMBL/GenBank/DDBJ whole genome shotgun (WGS) entry which is preliminary data.</text>
</comment>
<reference evidence="1 2" key="1">
    <citation type="submission" date="2016-09" db="EMBL/GenBank/DDBJ databases">
        <title>Photobacterium proteolyticum sp. nov. a protease producing bacterium isolated from ocean sediments of Laizhou Bay.</title>
        <authorList>
            <person name="Li Y."/>
        </authorList>
    </citation>
    <scope>NUCLEOTIDE SEQUENCE [LARGE SCALE GENOMIC DNA]</scope>
    <source>
        <strain evidence="1 2">13-12</strain>
    </source>
</reference>
<organism evidence="1 2">
    <name type="scientific">Photobacterium proteolyticum</name>
    <dbReference type="NCBI Taxonomy" id="1903952"/>
    <lineage>
        <taxon>Bacteria</taxon>
        <taxon>Pseudomonadati</taxon>
        <taxon>Pseudomonadota</taxon>
        <taxon>Gammaproteobacteria</taxon>
        <taxon>Vibrionales</taxon>
        <taxon>Vibrionaceae</taxon>
        <taxon>Photobacterium</taxon>
    </lineage>
</organism>
<dbReference type="STRING" id="1903952.BIT28_07590"/>
<evidence type="ECO:0000313" key="1">
    <source>
        <dbReference type="EMBL" id="OLQ69834.1"/>
    </source>
</evidence>
<evidence type="ECO:0000313" key="2">
    <source>
        <dbReference type="Proteomes" id="UP000186905"/>
    </source>
</evidence>
<keyword evidence="2" id="KW-1185">Reference proteome</keyword>
<sequence length="180" mass="19687">MDVLVIDCESICATDVSQVAGDSLVLCSANTLTKLPICHGERVGAVAPAIPGGADYLLISMLTKSLVNKEIERVEAVTQDASLGRMIQYLCNVNDVDCHICKSLADAGLCSIPPLEINEREHRQLKQAIYHLFIARKLLTLCAISTHLGIGARDTKRAVDALTAERKIRHEQGQLWRLLD</sequence>
<dbReference type="EMBL" id="MJIL01000100">
    <property type="protein sequence ID" value="OLQ69834.1"/>
    <property type="molecule type" value="Genomic_DNA"/>
</dbReference>